<feature type="domain" description="NADP-dependent oxidoreductase" evidence="1">
    <location>
        <begin position="1"/>
        <end position="48"/>
    </location>
</feature>
<dbReference type="Proteomes" id="UP000523795">
    <property type="component" value="Unassembled WGS sequence"/>
</dbReference>
<feature type="non-terminal residue" evidence="2">
    <location>
        <position position="1"/>
    </location>
</feature>
<keyword evidence="3" id="KW-1185">Reference proteome</keyword>
<dbReference type="InterPro" id="IPR018170">
    <property type="entry name" value="Aldo/ket_reductase_CS"/>
</dbReference>
<evidence type="ECO:0000259" key="1">
    <source>
        <dbReference type="Pfam" id="PF00248"/>
    </source>
</evidence>
<reference evidence="2 3" key="1">
    <citation type="submission" date="2020-04" db="EMBL/GenBank/DDBJ databases">
        <authorList>
            <person name="Liu S."/>
        </authorList>
    </citation>
    <scope>NUCLEOTIDE SEQUENCE [LARGE SCALE GENOMIC DNA]</scope>
    <source>
        <strain evidence="2 3">CGMCC 1.15091</strain>
    </source>
</reference>
<organism evidence="2 3">
    <name type="scientific">Arthrobacter deserti</name>
    <dbReference type="NCBI Taxonomy" id="1742687"/>
    <lineage>
        <taxon>Bacteria</taxon>
        <taxon>Bacillati</taxon>
        <taxon>Actinomycetota</taxon>
        <taxon>Actinomycetes</taxon>
        <taxon>Micrococcales</taxon>
        <taxon>Micrococcaceae</taxon>
        <taxon>Arthrobacter</taxon>
    </lineage>
</organism>
<name>A0ABX1JQV7_9MICC</name>
<dbReference type="SUPFAM" id="SSF51430">
    <property type="entry name" value="NAD(P)-linked oxidoreductase"/>
    <property type="match status" value="1"/>
</dbReference>
<protein>
    <submittedName>
        <fullName evidence="2">Aldo/keto reductase</fullName>
    </submittedName>
</protein>
<dbReference type="EMBL" id="JAAZSR010000283">
    <property type="protein sequence ID" value="NKX51684.1"/>
    <property type="molecule type" value="Genomic_DNA"/>
</dbReference>
<accession>A0ABX1JQV7</accession>
<dbReference type="InterPro" id="IPR036812">
    <property type="entry name" value="NAD(P)_OxRdtase_dom_sf"/>
</dbReference>
<dbReference type="PROSITE" id="PS00063">
    <property type="entry name" value="ALDOKETO_REDUCTASE_3"/>
    <property type="match status" value="1"/>
</dbReference>
<dbReference type="InterPro" id="IPR023210">
    <property type="entry name" value="NADP_OxRdtase_dom"/>
</dbReference>
<comment type="caution">
    <text evidence="2">The sequence shown here is derived from an EMBL/GenBank/DDBJ whole genome shotgun (WGS) entry which is preliminary data.</text>
</comment>
<proteinExistence type="predicted"/>
<gene>
    <name evidence="2" type="ORF">HER39_14150</name>
</gene>
<dbReference type="Gene3D" id="3.20.20.100">
    <property type="entry name" value="NADP-dependent oxidoreductase domain"/>
    <property type="match status" value="1"/>
</dbReference>
<sequence>HGATPAQIVLAWHLALGNIAIPKTVTPARMVENLAAVEIRLSPDEVAAGSALESGNRIGPDPAVVTASQL</sequence>
<evidence type="ECO:0000313" key="3">
    <source>
        <dbReference type="Proteomes" id="UP000523795"/>
    </source>
</evidence>
<evidence type="ECO:0000313" key="2">
    <source>
        <dbReference type="EMBL" id="NKX51684.1"/>
    </source>
</evidence>
<dbReference type="Pfam" id="PF00248">
    <property type="entry name" value="Aldo_ket_red"/>
    <property type="match status" value="1"/>
</dbReference>